<dbReference type="GeneID" id="30178465"/>
<dbReference type="AlphaFoldDB" id="A0A1E3NIH2"/>
<feature type="region of interest" description="Disordered" evidence="1">
    <location>
        <begin position="202"/>
        <end position="232"/>
    </location>
</feature>
<protein>
    <submittedName>
        <fullName evidence="2">Uncharacterized protein</fullName>
    </submittedName>
</protein>
<feature type="compositionally biased region" description="Basic and acidic residues" evidence="1">
    <location>
        <begin position="279"/>
        <end position="293"/>
    </location>
</feature>
<name>A0A1E3NIH2_9ASCO</name>
<proteinExistence type="predicted"/>
<feature type="compositionally biased region" description="Basic residues" evidence="1">
    <location>
        <begin position="26"/>
        <end position="35"/>
    </location>
</feature>
<dbReference type="OrthoDB" id="10253329at2759"/>
<feature type="region of interest" description="Disordered" evidence="1">
    <location>
        <begin position="1"/>
        <end position="57"/>
    </location>
</feature>
<sequence>MTPADETKLIARTATESKAGTSGSRIRNKNRKKNSKKSEECSSSENIDSTGSPVETQTNLRGTIGVAKSAKVESKRKSPPIKALFKELEKLLRFVNPITLNGLPVKNLTREPIPFLKNVIEDETNKDEIFMTFLMKPSDPDFPFDLGILSVTLCIPQSYPNKLPSPTIMVLNDDIPRGYGLNIEFGFKQIVSTVLENRRSKKQGKWSVKGKGSGKGGNTPEEDEKDEGRTTEGLLNIEVVGGNDLTGMIKTLDKYLEKFLSMEKKDTIKLVKVMNSKKDSEDKKLKEKTDDGKAANYESGMNSTTPSPRIERYRERTEELEQLRQRLRDNSVTVLTNNVHGTTYKFVLYFKSDDLTVEFGESDEVTIEKLFIKLFVPKEYLYHPKKGIKLSIDMSNNYNIGLVNSIKDTNSRLIFGKLINNIGKNYDLFAQDICQINCQNPSRDSLLFWTITSQLNFFVHNIQKFMSERVDFQNWYEANKTMNFEASSEPNM</sequence>
<reference evidence="2 3" key="1">
    <citation type="journal article" date="2016" name="Proc. Natl. Acad. Sci. U.S.A.">
        <title>Comparative genomics of biotechnologically important yeasts.</title>
        <authorList>
            <person name="Riley R."/>
            <person name="Haridas S."/>
            <person name="Wolfe K.H."/>
            <person name="Lopes M.R."/>
            <person name="Hittinger C.T."/>
            <person name="Goeker M."/>
            <person name="Salamov A.A."/>
            <person name="Wisecaver J.H."/>
            <person name="Long T.M."/>
            <person name="Calvey C.H."/>
            <person name="Aerts A.L."/>
            <person name="Barry K.W."/>
            <person name="Choi C."/>
            <person name="Clum A."/>
            <person name="Coughlan A.Y."/>
            <person name="Deshpande S."/>
            <person name="Douglass A.P."/>
            <person name="Hanson S.J."/>
            <person name="Klenk H.-P."/>
            <person name="LaButti K.M."/>
            <person name="Lapidus A."/>
            <person name="Lindquist E.A."/>
            <person name="Lipzen A.M."/>
            <person name="Meier-Kolthoff J.P."/>
            <person name="Ohm R.A."/>
            <person name="Otillar R.P."/>
            <person name="Pangilinan J.L."/>
            <person name="Peng Y."/>
            <person name="Rokas A."/>
            <person name="Rosa C.A."/>
            <person name="Scheuner C."/>
            <person name="Sibirny A.A."/>
            <person name="Slot J.C."/>
            <person name="Stielow J.B."/>
            <person name="Sun H."/>
            <person name="Kurtzman C.P."/>
            <person name="Blackwell M."/>
            <person name="Grigoriev I.V."/>
            <person name="Jeffries T.W."/>
        </authorList>
    </citation>
    <scope>NUCLEOTIDE SEQUENCE [LARGE SCALE GENOMIC DNA]</scope>
    <source>
        <strain evidence="2 3">NRRL Y-2026</strain>
    </source>
</reference>
<organism evidence="2 3">
    <name type="scientific">Pichia membranifaciens NRRL Y-2026</name>
    <dbReference type="NCBI Taxonomy" id="763406"/>
    <lineage>
        <taxon>Eukaryota</taxon>
        <taxon>Fungi</taxon>
        <taxon>Dikarya</taxon>
        <taxon>Ascomycota</taxon>
        <taxon>Saccharomycotina</taxon>
        <taxon>Pichiomycetes</taxon>
        <taxon>Pichiales</taxon>
        <taxon>Pichiaceae</taxon>
        <taxon>Pichia</taxon>
    </lineage>
</organism>
<dbReference type="STRING" id="763406.A0A1E3NIH2"/>
<dbReference type="EMBL" id="KV454005">
    <property type="protein sequence ID" value="ODQ45378.1"/>
    <property type="molecule type" value="Genomic_DNA"/>
</dbReference>
<accession>A0A1E3NIH2</accession>
<evidence type="ECO:0000313" key="2">
    <source>
        <dbReference type="EMBL" id="ODQ45378.1"/>
    </source>
</evidence>
<evidence type="ECO:0000313" key="3">
    <source>
        <dbReference type="Proteomes" id="UP000094455"/>
    </source>
</evidence>
<dbReference type="Proteomes" id="UP000094455">
    <property type="component" value="Unassembled WGS sequence"/>
</dbReference>
<evidence type="ECO:0000256" key="1">
    <source>
        <dbReference type="SAM" id="MobiDB-lite"/>
    </source>
</evidence>
<feature type="compositionally biased region" description="Polar residues" evidence="1">
    <location>
        <begin position="47"/>
        <end position="57"/>
    </location>
</feature>
<keyword evidence="3" id="KW-1185">Reference proteome</keyword>
<dbReference type="RefSeq" id="XP_019016491.1">
    <property type="nucleotide sequence ID" value="XM_019161778.1"/>
</dbReference>
<gene>
    <name evidence="2" type="ORF">PICMEDRAFT_17850</name>
</gene>
<feature type="region of interest" description="Disordered" evidence="1">
    <location>
        <begin position="279"/>
        <end position="309"/>
    </location>
</feature>